<comment type="caution">
    <text evidence="1">The sequence shown here is derived from an EMBL/GenBank/DDBJ whole genome shotgun (WGS) entry which is preliminary data.</text>
</comment>
<dbReference type="AlphaFoldDB" id="A0A6B0YWN8"/>
<evidence type="ECO:0000313" key="1">
    <source>
        <dbReference type="EMBL" id="MXY94575.1"/>
    </source>
</evidence>
<protein>
    <submittedName>
        <fullName evidence="1">Phytanoyl-CoA dioxygenase family protein</fullName>
    </submittedName>
</protein>
<dbReference type="Gene3D" id="2.60.120.620">
    <property type="entry name" value="q2cbj1_9rhob like domain"/>
    <property type="match status" value="1"/>
</dbReference>
<dbReference type="InterPro" id="IPR008775">
    <property type="entry name" value="Phytyl_CoA_dOase-like"/>
</dbReference>
<sequence length="327" mass="36085">MISRTTNHFLDNGLCPVVVPSFTRCFRLAHAHAPLSNEEKLPMNENEKYLFDLNGYLVVKGALRADQVSALNEAIDHNRDKIHIRTREQALDGSLKEQGGRAAAGLKGTHGRGDFGGFLFWEEPWGRPFRDLIAAPFAMRAMLATIGPRFRLGGTAGLTMTKGSEGFIFHGGGTPELEHMGECFYHRFENGRMRNGLMSVSYSLTDTGPEDGGFACIPGSHKANFLCPLGVRRLEVDLEVVKHIALRAGDAVIFTEALTHGTLPWKADFERCLLRYLYAPAIHTGGFSGGEFAAYEHELTPLQRVMVEPPYHPGDVDIAGMLEEEIS</sequence>
<dbReference type="EMBL" id="VXRG01000116">
    <property type="protein sequence ID" value="MXY94575.1"/>
    <property type="molecule type" value="Genomic_DNA"/>
</dbReference>
<organism evidence="1">
    <name type="scientific">Caldilineaceae bacterium SB0664_bin_27</name>
    <dbReference type="NCBI Taxonomy" id="2605260"/>
    <lineage>
        <taxon>Bacteria</taxon>
        <taxon>Bacillati</taxon>
        <taxon>Chloroflexota</taxon>
        <taxon>Caldilineae</taxon>
        <taxon>Caldilineales</taxon>
        <taxon>Caldilineaceae</taxon>
    </lineage>
</organism>
<reference evidence="1" key="1">
    <citation type="submission" date="2019-09" db="EMBL/GenBank/DDBJ databases">
        <title>Characterisation of the sponge microbiome using genome-centric metagenomics.</title>
        <authorList>
            <person name="Engelberts J.P."/>
            <person name="Robbins S.J."/>
            <person name="De Goeij J.M."/>
            <person name="Aranda M."/>
            <person name="Bell S.C."/>
            <person name="Webster N.S."/>
        </authorList>
    </citation>
    <scope>NUCLEOTIDE SEQUENCE</scope>
    <source>
        <strain evidence="1">SB0664_bin_27</strain>
    </source>
</reference>
<accession>A0A6B0YWN8</accession>
<gene>
    <name evidence="1" type="ORF">F4Y42_14125</name>
</gene>
<keyword evidence="1" id="KW-0223">Dioxygenase</keyword>
<proteinExistence type="predicted"/>
<name>A0A6B0YWN8_9CHLR</name>
<dbReference type="Pfam" id="PF05721">
    <property type="entry name" value="PhyH"/>
    <property type="match status" value="1"/>
</dbReference>
<dbReference type="SUPFAM" id="SSF51197">
    <property type="entry name" value="Clavaminate synthase-like"/>
    <property type="match status" value="1"/>
</dbReference>
<keyword evidence="1" id="KW-0560">Oxidoreductase</keyword>
<dbReference type="GO" id="GO:0016706">
    <property type="term" value="F:2-oxoglutarate-dependent dioxygenase activity"/>
    <property type="evidence" value="ECO:0007669"/>
    <property type="project" value="UniProtKB-ARBA"/>
</dbReference>